<dbReference type="InterPro" id="IPR039360">
    <property type="entry name" value="Ras_GTPase"/>
</dbReference>
<dbReference type="Pfam" id="PF00616">
    <property type="entry name" value="RasGAP"/>
    <property type="match status" value="1"/>
</dbReference>
<name>A0A8X7NEV1_CANPA</name>
<dbReference type="PROSITE" id="PS00509">
    <property type="entry name" value="RAS_GTPASE_ACTIV_1"/>
    <property type="match status" value="1"/>
</dbReference>
<dbReference type="InterPro" id="IPR001936">
    <property type="entry name" value="RasGAP_dom"/>
</dbReference>
<dbReference type="EMBL" id="JABWAB010000014">
    <property type="protein sequence ID" value="KAF6042641.1"/>
    <property type="molecule type" value="Genomic_DNA"/>
</dbReference>
<dbReference type="SUPFAM" id="SSF48350">
    <property type="entry name" value="GTPase activation domain, GAP"/>
    <property type="match status" value="1"/>
</dbReference>
<keyword evidence="1" id="KW-0343">GTPase activation</keyword>
<reference evidence="3" key="1">
    <citation type="submission" date="2020-03" db="EMBL/GenBank/DDBJ databases">
        <title>FDA dAtabase for Regulatory Grade micrObial Sequences (FDA-ARGOS): Supporting development and validation of Infectious Disease Dx tests.</title>
        <authorList>
            <person name="Campos J."/>
            <person name="Goldberg B."/>
            <person name="Tallon L."/>
            <person name="Sadzewicz L."/>
            <person name="Vavikolanu K."/>
            <person name="Mehta A."/>
            <person name="Aluvathingal J."/>
            <person name="Nadendla S."/>
            <person name="Nandy P."/>
            <person name="Geyer C."/>
            <person name="Yan Y."/>
            <person name="Sichtig H."/>
        </authorList>
    </citation>
    <scope>NUCLEOTIDE SEQUENCE [LARGE SCALE GENOMIC DNA]</scope>
    <source>
        <strain evidence="3">FDAARGOS_652</strain>
    </source>
</reference>
<evidence type="ECO:0000313" key="3">
    <source>
        <dbReference type="EMBL" id="KAF6042641.1"/>
    </source>
</evidence>
<dbReference type="CDD" id="cd05392">
    <property type="entry name" value="RasGAP_Neurofibromin_like"/>
    <property type="match status" value="1"/>
</dbReference>
<dbReference type="InterPro" id="IPR008936">
    <property type="entry name" value="Rho_GTPase_activation_prot"/>
</dbReference>
<organism evidence="3 4">
    <name type="scientific">Candida parapsilosis</name>
    <name type="common">Yeast</name>
    <dbReference type="NCBI Taxonomy" id="5480"/>
    <lineage>
        <taxon>Eukaryota</taxon>
        <taxon>Fungi</taxon>
        <taxon>Dikarya</taxon>
        <taxon>Ascomycota</taxon>
        <taxon>Saccharomycotina</taxon>
        <taxon>Pichiomycetes</taxon>
        <taxon>Debaryomycetaceae</taxon>
        <taxon>Candida/Lodderomyces clade</taxon>
        <taxon>Candida</taxon>
    </lineage>
</organism>
<dbReference type="PANTHER" id="PTHR10194:SF60">
    <property type="entry name" value="RAS GTPASE-ACTIVATING PROTEIN RASKOL"/>
    <property type="match status" value="1"/>
</dbReference>
<dbReference type="Proteomes" id="UP000590412">
    <property type="component" value="Unassembled WGS sequence"/>
</dbReference>
<proteinExistence type="predicted"/>
<dbReference type="PROSITE" id="PS50018">
    <property type="entry name" value="RAS_GTPASE_ACTIV_2"/>
    <property type="match status" value="1"/>
</dbReference>
<evidence type="ECO:0000256" key="1">
    <source>
        <dbReference type="ARBA" id="ARBA00022468"/>
    </source>
</evidence>
<evidence type="ECO:0000259" key="2">
    <source>
        <dbReference type="PROSITE" id="PS50018"/>
    </source>
</evidence>
<dbReference type="GO" id="GO:0005096">
    <property type="term" value="F:GTPase activator activity"/>
    <property type="evidence" value="ECO:0007669"/>
    <property type="project" value="UniProtKB-KW"/>
</dbReference>
<dbReference type="InterPro" id="IPR036865">
    <property type="entry name" value="CRAL-TRIO_dom_sf"/>
</dbReference>
<gene>
    <name evidence="3" type="ORF">FOB60_005840</name>
</gene>
<evidence type="ECO:0000313" key="4">
    <source>
        <dbReference type="Proteomes" id="UP000590412"/>
    </source>
</evidence>
<protein>
    <submittedName>
        <fullName evidence="3">GTPase-activator protein for Ras-like GTPase family protein</fullName>
    </submittedName>
</protein>
<dbReference type="Gene3D" id="3.40.525.10">
    <property type="entry name" value="CRAL-TRIO lipid binding domain"/>
    <property type="match status" value="1"/>
</dbReference>
<dbReference type="InterPro" id="IPR023152">
    <property type="entry name" value="RasGAP_CS"/>
</dbReference>
<dbReference type="SMART" id="SM00323">
    <property type="entry name" value="RasGAP"/>
    <property type="match status" value="1"/>
</dbReference>
<dbReference type="PANTHER" id="PTHR10194">
    <property type="entry name" value="RAS GTPASE-ACTIVATING PROTEINS"/>
    <property type="match status" value="1"/>
</dbReference>
<feature type="domain" description="Ras-GAP" evidence="2">
    <location>
        <begin position="1264"/>
        <end position="1448"/>
    </location>
</feature>
<accession>A0A8X7NEV1</accession>
<dbReference type="GO" id="GO:0007165">
    <property type="term" value="P:signal transduction"/>
    <property type="evidence" value="ECO:0007669"/>
    <property type="project" value="UniProtKB-ARBA"/>
</dbReference>
<sequence>MSTVGIEENDRRFVDSLVKRIESLLPFRTGHTVQEVEIDAQFITTRNLLLDLHCKNGHMISLIITSFTSLLSTINTEAQNARLKYRDEKSRSSTLLVCKTLAEILKANWDRETTFLEDNDILSNYSRFYYYEQPQPLNSAIISDVLSFYINLMSTGVVRRVLAMVRNEKSMTNIAIAKEEQDIAREDQPMTESEKVLNAIADIDSYIEVVLRFISTANPDDYYKYIQTKLYAYSDTSQTIPLPTIQKYCPLMKYAFYSEMNAVIFAEESLKTIPVIKSNTWRQVYLFFLATSIKDQSLSRVGDYNALVDPNNLRHATALKQLFDSAMSVFEDNYTLVSCAPYILTCFLSLCVSDFAEMNSLKPLNKLKLAFNKRLRFLTTILKDAANCNNLESLEALINIFHLGARLETSNFKKHPVLMFSLRHLDEVFHQLVRYEEIHKDQLVTDDELATKRDYLLVNYYIAAVVLRPEKYTKIIIERYKRSEGDMRINKLFVKVMKGLAEIEIAKDIFYSFMLQFKGTLKSIMYGSLKILRGYGDRNNEPPSETSYYSDASSIDDNEMRANQARDHAFHQNKSSIDHYAETLFFDKTQPSKDETRIKSPAAISLASSNTYSFRIVNGAEEIVSDIFSIFAAAPELYFNDMKLMDDANLQIMPYGELLRQVVEFCHDVTVPIRLAFKANWIVEGNSRLFDSARKLSMQMVTRGNKIETEYTTLSAFANFNICNCIVQSICETCLGLALSKPKFKSSFLFLINFLHKRDSFSKVLRTNAIIQDPKSRELYQTCGRVINSVEKVLLLSLCTHDVQFYNYTKEGIRWYINEINKNKSLYQHDDIDDNQLELFQRLRNDEGVFTGFVSLQKRHRKILREAKPTKSLYHVWLIILGRWNKILKRNDQINENNLIFRHFTGFLVSTSGCFMSADTDTTAVEIRQRSSVHISDFFDKCIDLLNSPDLVVRVIIKDTLSNESHSDIYHLITTKLMARANTYADEKLHTEESIIFVEEAMIIMSAMINVRNDGALLLSSLLPHICQFFITFINNVADITDKFRSKLRFCKLVQALESDKSNTGLHGAYKLRNFYSKSMLEWLEQIVILDTDSSNKNLSESKVSELSYLRMDLAVQCSKSLSLQLENLLLEIPDGVKDNEVKKYKDIAFGNYFSVFYKIIQKYTKTPSSDRFKLKLQQVTDHVLTSITNLLQYDSEIGIQYLLPMGYHEDKKIRAIFLNVFANMLTSKTVKKVEEEFPYELIEELVHETEIFGSIAECASSSEHNLLASSLFGIFSYTNNLDKLFTVLLTDEIANLTRSTDLFRRNSTLTRLLFNFTQDYGLEYLKSELLAIVEEIVNEDIYFEVEKRESSEGTALFITYLGRIVDSIVNSFDLLPNSFKFVCSRIYQSVSSKFEDSALIAVGSFIFLRFICPAIVSPQQYFKIPVESSKTKRSLMQLVKILQNMANGTLSTIKWPGLVDDGEVLNGFNTRIKTFLKAISTVDLTEYPFQKGSCEKPLAELRYLHKFIYTYFAPIRMNFLLGKSAFSVRTLHERVKKFKSFDVVVMKLGQPKASVRLQLASNFKIFDASNGDGEELKFNDFMTKSSLKYADTPPDAVNLIQSSIFRDGTPVIVVNLRRMKYRPDDINYLVFKLLETASQLWENKFYLIYDFSEFYFFKIDAPAEYTRLVSSFTPKQFFSSCSRVYYFNVPRTEYSSLIRSMQSIRKKGSEYGTKIFIHSSIDPDNIVSNLCLDPETVSISRDAKVTYKIVQLYEPTNQRFEPVSLRIGRKFLTICFKESVQFKSPYSAVDAFTPLEVHRLTDLVRCEVSDFTGVEDEFTIYFRHNEPVTFKSPDRLEILRFLYFTTSRLPRDTSLLDAEKESHAEVHVMHWFGRLYNIVFQGLLSTDEEVQSSAAGLFGSLSSYFGIDFGITESHAKALLFPTDATDLVVSVSRHLSHAFPEMTYRFFKAYLDNFEKMDSEARLTSILYISPWINNIYDYVYSQSGFRGPDRVADLVRQFCRITMINKDRVPFTNGYIWKILFRETRLVSSLVDEVVAFAIDSKNEGPEWSFIIAVITPSVEVCGEVISRLLTAIRYTLTTDSAIASQSKLFEITVLVKICSALFFSSYTLARLYLADVIFLVTLFLDNGYLEVGSDLRNLIISTVQSFLHKPNLTSYQQDVINNTIEYFTTPRAKMLFGMTRESKSLADIGQAFNRIMNFEVLCDYLNEFIEVVSTSDDKTNWKARWSSNAIDVAFNNFSLFQDKAILVVGILAKRGITDSVACRSIKLVAHGELRRIDTVICISVATARIVEGLPVDSMLPPILIWSQLCFALLNQSLLYQSALENVVASIVKIMSLDDHIEKAYEQRRYLEPFLSEFEERHEICITKENIRTYFFFILTQGLKVSQYRSLSLTCIKSYFKKRYERRDVIPINGTNIANNAYSFLVMVYLFSDTNDLEAYLNELGIVYESFELNNGQRIPSFLIEFLGSNDEVSKFAMVQLGRFFADEKITDIGFRVKFISIYHELLNTKPEAALLIFHMIERALTSDLATTNSMETVESISKIIFKVSEIKGYEPERYINSIDEMLKARKITYLKKMDDLQPVETILDEDGEFNADFDNDIKAVQFMFYRSACSYIEGLKLED</sequence>
<comment type="caution">
    <text evidence="3">The sequence shown here is derived from an EMBL/GenBank/DDBJ whole genome shotgun (WGS) entry which is preliminary data.</text>
</comment>
<dbReference type="Gene3D" id="1.10.506.10">
    <property type="entry name" value="GTPase Activation - p120gap, domain 1"/>
    <property type="match status" value="1"/>
</dbReference>